<feature type="transmembrane region" description="Helical" evidence="7">
    <location>
        <begin position="317"/>
        <end position="337"/>
    </location>
</feature>
<feature type="transmembrane region" description="Helical" evidence="7">
    <location>
        <begin position="210"/>
        <end position="232"/>
    </location>
</feature>
<dbReference type="Pfam" id="PF07690">
    <property type="entry name" value="MFS_1"/>
    <property type="match status" value="1"/>
</dbReference>
<evidence type="ECO:0000313" key="8">
    <source>
        <dbReference type="EMBL" id="PHH63185.1"/>
    </source>
</evidence>
<dbReference type="GO" id="GO:0022857">
    <property type="term" value="F:transmembrane transporter activity"/>
    <property type="evidence" value="ECO:0007669"/>
    <property type="project" value="InterPro"/>
</dbReference>
<feature type="transmembrane region" description="Helical" evidence="7">
    <location>
        <begin position="89"/>
        <end position="110"/>
    </location>
</feature>
<dbReference type="InterPro" id="IPR011701">
    <property type="entry name" value="MFS"/>
</dbReference>
<evidence type="ECO:0000256" key="2">
    <source>
        <dbReference type="ARBA" id="ARBA00022448"/>
    </source>
</evidence>
<feature type="transmembrane region" description="Helical" evidence="7">
    <location>
        <begin position="143"/>
        <end position="165"/>
    </location>
</feature>
<evidence type="ECO:0000313" key="9">
    <source>
        <dbReference type="Proteomes" id="UP000226192"/>
    </source>
</evidence>
<name>A0A2C5Y112_9HYPO</name>
<proteinExistence type="predicted"/>
<keyword evidence="4 7" id="KW-1133">Transmembrane helix</keyword>
<keyword evidence="3 7" id="KW-0812">Transmembrane</keyword>
<dbReference type="GO" id="GO:0016020">
    <property type="term" value="C:membrane"/>
    <property type="evidence" value="ECO:0007669"/>
    <property type="project" value="UniProtKB-SubCell"/>
</dbReference>
<dbReference type="Gene3D" id="1.20.1250.20">
    <property type="entry name" value="MFS general substrate transporter like domains"/>
    <property type="match status" value="2"/>
</dbReference>
<dbReference type="OrthoDB" id="3639251at2759"/>
<dbReference type="FunFam" id="1.20.1250.20:FF:000018">
    <property type="entry name" value="MFS transporter permease"/>
    <property type="match status" value="1"/>
</dbReference>
<feature type="transmembrane region" description="Helical" evidence="7">
    <location>
        <begin position="374"/>
        <end position="396"/>
    </location>
</feature>
<evidence type="ECO:0008006" key="10">
    <source>
        <dbReference type="Google" id="ProtNLM"/>
    </source>
</evidence>
<dbReference type="AlphaFoldDB" id="A0A2C5Y112"/>
<keyword evidence="9" id="KW-1185">Reference proteome</keyword>
<organism evidence="8 9">
    <name type="scientific">Ophiocordyceps australis</name>
    <dbReference type="NCBI Taxonomy" id="1399860"/>
    <lineage>
        <taxon>Eukaryota</taxon>
        <taxon>Fungi</taxon>
        <taxon>Dikarya</taxon>
        <taxon>Ascomycota</taxon>
        <taxon>Pezizomycotina</taxon>
        <taxon>Sordariomycetes</taxon>
        <taxon>Hypocreomycetidae</taxon>
        <taxon>Hypocreales</taxon>
        <taxon>Ophiocordycipitaceae</taxon>
        <taxon>Ophiocordyceps</taxon>
    </lineage>
</organism>
<comment type="caution">
    <text evidence="8">The sequence shown here is derived from an EMBL/GenBank/DDBJ whole genome shotgun (WGS) entry which is preliminary data.</text>
</comment>
<dbReference type="STRING" id="1399860.A0A2C5Y112"/>
<dbReference type="PANTHER" id="PTHR43791:SF47">
    <property type="entry name" value="MAJOR FACILITATOR SUPERFAMILY (MFS) PROFILE DOMAIN-CONTAINING PROTEIN-RELATED"/>
    <property type="match status" value="1"/>
</dbReference>
<keyword evidence="2" id="KW-0813">Transport</keyword>
<sequence>MSKPRDKEAETASSQKHDNVSQAVCRSLSLAEDDLTPEEQRRVIRRLDWRLVVMVGSLYSISVVDRFNMSYAQVAGMGHDLELSGFRYNIANLVFFFPYVLFQPPSTVLVRLVGPRLFLCSVALSWGAIVLGMGFVHTFAQLAGLRLVLGLFESGIFPSSTYLLSTWYTRYEIGQRFSIFYLLSIAAAACSGLLAYGLTHLDGKAGLPGWRWIFIVEGAATCALGAASFWLLEDFPDAERGSKSFLSRRERQWVVQRIQHDRGDSFALPFTMKRFLAGAADWKIWAYATVFGSGAIVGYAMAYTLPMILVDNMGFNVAQAQCLVAPPYALGGIVLMLNGHYSDKLRCRGPFYCASMLLSIVGLAIMGWHPVPGVRYFGIFLVTAGLSSSPPIVMAMQANNVRGQWKRAFTSATLIGSGGVGGIAGSLIFRAQDKASGYRMGMYICLGCLIVNLVLMVLCDWDISRQNKLADQGKKRLEADEDGGADDYRYTY</sequence>
<feature type="transmembrane region" description="Helical" evidence="7">
    <location>
        <begin position="177"/>
        <end position="198"/>
    </location>
</feature>
<gene>
    <name evidence="8" type="ORF">CDD81_6236</name>
</gene>
<feature type="transmembrane region" description="Helical" evidence="7">
    <location>
        <begin position="284"/>
        <end position="305"/>
    </location>
</feature>
<comment type="subcellular location">
    <subcellularLocation>
        <location evidence="1">Membrane</location>
        <topology evidence="1">Multi-pass membrane protein</topology>
    </subcellularLocation>
</comment>
<evidence type="ECO:0000256" key="5">
    <source>
        <dbReference type="ARBA" id="ARBA00023136"/>
    </source>
</evidence>
<reference evidence="8 9" key="1">
    <citation type="submission" date="2017-06" db="EMBL/GenBank/DDBJ databases">
        <title>Ant-infecting Ophiocordyceps genomes reveal a high diversity of potential behavioral manipulation genes and a possible major role for enterotoxins.</title>
        <authorList>
            <person name="De Bekker C."/>
            <person name="Evans H.C."/>
            <person name="Brachmann A."/>
            <person name="Hughes D.P."/>
        </authorList>
    </citation>
    <scope>NUCLEOTIDE SEQUENCE [LARGE SCALE GENOMIC DNA]</scope>
    <source>
        <strain evidence="8 9">Map64</strain>
    </source>
</reference>
<evidence type="ECO:0000256" key="7">
    <source>
        <dbReference type="SAM" id="Phobius"/>
    </source>
</evidence>
<keyword evidence="5 7" id="KW-0472">Membrane</keyword>
<accession>A0A2C5Y112</accession>
<evidence type="ECO:0000256" key="4">
    <source>
        <dbReference type="ARBA" id="ARBA00022989"/>
    </source>
</evidence>
<dbReference type="EMBL" id="NJET01000055">
    <property type="protein sequence ID" value="PHH63185.1"/>
    <property type="molecule type" value="Genomic_DNA"/>
</dbReference>
<dbReference type="PANTHER" id="PTHR43791">
    <property type="entry name" value="PERMEASE-RELATED"/>
    <property type="match status" value="1"/>
</dbReference>
<evidence type="ECO:0000256" key="3">
    <source>
        <dbReference type="ARBA" id="ARBA00022692"/>
    </source>
</evidence>
<feature type="transmembrane region" description="Helical" evidence="7">
    <location>
        <begin position="51"/>
        <end position="69"/>
    </location>
</feature>
<feature type="transmembrane region" description="Helical" evidence="7">
    <location>
        <begin position="408"/>
        <end position="429"/>
    </location>
</feature>
<feature type="transmembrane region" description="Helical" evidence="7">
    <location>
        <begin position="441"/>
        <end position="459"/>
    </location>
</feature>
<feature type="compositionally biased region" description="Basic and acidic residues" evidence="6">
    <location>
        <begin position="1"/>
        <end position="19"/>
    </location>
</feature>
<feature type="transmembrane region" description="Helical" evidence="7">
    <location>
        <begin position="349"/>
        <end position="368"/>
    </location>
</feature>
<dbReference type="Proteomes" id="UP000226192">
    <property type="component" value="Unassembled WGS sequence"/>
</dbReference>
<evidence type="ECO:0000256" key="1">
    <source>
        <dbReference type="ARBA" id="ARBA00004141"/>
    </source>
</evidence>
<dbReference type="InterPro" id="IPR036259">
    <property type="entry name" value="MFS_trans_sf"/>
</dbReference>
<feature type="transmembrane region" description="Helical" evidence="7">
    <location>
        <begin position="117"/>
        <end position="137"/>
    </location>
</feature>
<dbReference type="SUPFAM" id="SSF103473">
    <property type="entry name" value="MFS general substrate transporter"/>
    <property type="match status" value="1"/>
</dbReference>
<evidence type="ECO:0000256" key="6">
    <source>
        <dbReference type="SAM" id="MobiDB-lite"/>
    </source>
</evidence>
<feature type="region of interest" description="Disordered" evidence="6">
    <location>
        <begin position="1"/>
        <end position="20"/>
    </location>
</feature>
<protein>
    <recommendedName>
        <fullName evidence="10">Major facilitator superfamily (MFS) profile domain-containing protein</fullName>
    </recommendedName>
</protein>